<keyword evidence="7 11" id="KW-0812">Transmembrane</keyword>
<evidence type="ECO:0000256" key="11">
    <source>
        <dbReference type="SAM" id="Phobius"/>
    </source>
</evidence>
<evidence type="ECO:0000259" key="12">
    <source>
        <dbReference type="Pfam" id="PF02687"/>
    </source>
</evidence>
<evidence type="ECO:0000256" key="2">
    <source>
        <dbReference type="ARBA" id="ARBA00008697"/>
    </source>
</evidence>
<dbReference type="OrthoDB" id="384327at2"/>
<dbReference type="HOGENOM" id="CLU_060907_2_0_9"/>
<dbReference type="Pfam" id="PF02687">
    <property type="entry name" value="FtsX"/>
    <property type="match status" value="1"/>
</dbReference>
<gene>
    <name evidence="13" type="ORF">JG29_04380</name>
</gene>
<reference evidence="13 14" key="1">
    <citation type="submission" date="2014-12" db="EMBL/GenBank/DDBJ databases">
        <title>Comparative genomics of the lactic acid bacteria isolated from the honey bee gut.</title>
        <authorList>
            <person name="Ellegaard K.M."/>
            <person name="Tamarit D."/>
            <person name="Javelind E."/>
            <person name="Olofsson T."/>
            <person name="Andersson S.G."/>
            <person name="Vasquez A."/>
        </authorList>
    </citation>
    <scope>NUCLEOTIDE SEQUENCE [LARGE SCALE GENOMIC DNA]</scope>
    <source>
        <strain evidence="13 14">Hon2</strain>
    </source>
</reference>
<feature type="transmembrane region" description="Helical" evidence="11">
    <location>
        <begin position="286"/>
        <end position="308"/>
    </location>
</feature>
<keyword evidence="9 11" id="KW-0472">Membrane</keyword>
<feature type="transmembrane region" description="Helical" evidence="11">
    <location>
        <begin position="232"/>
        <end position="256"/>
    </location>
</feature>
<comment type="subunit">
    <text evidence="3">The complex is composed of two ATP-binding proteins (HrtA), two transmembrane proteins (HrtB) and a solute-binding protein.</text>
</comment>
<dbReference type="PANTHER" id="PTHR43738:SF1">
    <property type="entry name" value="HEMIN TRANSPORT SYSTEM PERMEASE PROTEIN HRTB-RELATED"/>
    <property type="match status" value="1"/>
</dbReference>
<comment type="function">
    <text evidence="10">Part of the ABC transporter complex hrt involved in hemin import. Responsible for the translocation of the substrate across the membrane.</text>
</comment>
<name>A0A0F4KU09_9LACO</name>
<evidence type="ECO:0000313" key="13">
    <source>
        <dbReference type="EMBL" id="KJY49474.1"/>
    </source>
</evidence>
<comment type="caution">
    <text evidence="13">The sequence shown here is derived from an EMBL/GenBank/DDBJ whole genome shotgun (WGS) entry which is preliminary data.</text>
</comment>
<evidence type="ECO:0000256" key="8">
    <source>
        <dbReference type="ARBA" id="ARBA00022989"/>
    </source>
</evidence>
<dbReference type="EMBL" id="JXBZ01000003">
    <property type="protein sequence ID" value="KJY49474.1"/>
    <property type="molecule type" value="Genomic_DNA"/>
</dbReference>
<keyword evidence="14" id="KW-1185">Reference proteome</keyword>
<sequence length="355" mass="39046">MFLAIKEIQHNKLHYGLIIFMIMLISYLIFILTSLATGLAAANRQVIDTWQADNIVLNAAADGSLTKSTLTSNQVQPLVKSSLTSSLGEMPVTINKAAHVKVGAELLGIRKNQFIYQEMRISSGHKFRHNFEAVVDSSLQNKGYHVGDQLKIAADKPAVKIVGFIKGAQLSVSPVIYTSLFTWQRLKFGNNRVANCSAVVLKNNYPIRANSTLEKLSIAEFIKKLPGYRAQILTFEFMIGFLMIIMLIVIAIFLYILTIQKLPVFAVLKAQGIPTNYLIKNTIVQALLMTVSGLICGIILTVITKLVLPPAVPITFNYSLLSQAAIALLFMSILGALIPVWTIKKIDPVTMIGGN</sequence>
<dbReference type="RefSeq" id="WP_045922319.1">
    <property type="nucleotide sequence ID" value="NZ_JBHTHW010000004.1"/>
</dbReference>
<dbReference type="PANTHER" id="PTHR43738">
    <property type="entry name" value="ABC TRANSPORTER, MEMBRANE PROTEIN"/>
    <property type="match status" value="1"/>
</dbReference>
<evidence type="ECO:0000256" key="10">
    <source>
        <dbReference type="ARBA" id="ARBA00024973"/>
    </source>
</evidence>
<evidence type="ECO:0000256" key="4">
    <source>
        <dbReference type="ARBA" id="ARBA00016962"/>
    </source>
</evidence>
<dbReference type="AlphaFoldDB" id="A0A0F4KU09"/>
<keyword evidence="8 11" id="KW-1133">Transmembrane helix</keyword>
<feature type="transmembrane region" description="Helical" evidence="11">
    <location>
        <begin position="320"/>
        <end position="341"/>
    </location>
</feature>
<keyword evidence="6" id="KW-1003">Cell membrane</keyword>
<proteinExistence type="inferred from homology"/>
<dbReference type="GO" id="GO:0005886">
    <property type="term" value="C:plasma membrane"/>
    <property type="evidence" value="ECO:0007669"/>
    <property type="project" value="UniProtKB-SubCell"/>
</dbReference>
<evidence type="ECO:0000313" key="14">
    <source>
        <dbReference type="Proteomes" id="UP000033695"/>
    </source>
</evidence>
<dbReference type="InterPro" id="IPR051125">
    <property type="entry name" value="ABC-4/HrtB_transporter"/>
</dbReference>
<evidence type="ECO:0000256" key="5">
    <source>
        <dbReference type="ARBA" id="ARBA00022448"/>
    </source>
</evidence>
<evidence type="ECO:0000256" key="1">
    <source>
        <dbReference type="ARBA" id="ARBA00004651"/>
    </source>
</evidence>
<organism evidence="13 14">
    <name type="scientific">Bombilactobacillus mellis</name>
    <dbReference type="NCBI Taxonomy" id="1218508"/>
    <lineage>
        <taxon>Bacteria</taxon>
        <taxon>Bacillati</taxon>
        <taxon>Bacillota</taxon>
        <taxon>Bacilli</taxon>
        <taxon>Lactobacillales</taxon>
        <taxon>Lactobacillaceae</taxon>
        <taxon>Bombilactobacillus</taxon>
    </lineage>
</organism>
<comment type="similarity">
    <text evidence="2">Belongs to the ABC-4 integral membrane protein family. HrtB subfamily.</text>
</comment>
<dbReference type="InterPro" id="IPR003838">
    <property type="entry name" value="ABC3_permease_C"/>
</dbReference>
<protein>
    <recommendedName>
        <fullName evidence="4">Putative hemin transport system permease protein HrtB</fullName>
    </recommendedName>
</protein>
<evidence type="ECO:0000256" key="7">
    <source>
        <dbReference type="ARBA" id="ARBA00022692"/>
    </source>
</evidence>
<feature type="transmembrane region" description="Helical" evidence="11">
    <location>
        <begin position="15"/>
        <end position="41"/>
    </location>
</feature>
<dbReference type="Proteomes" id="UP000033695">
    <property type="component" value="Unassembled WGS sequence"/>
</dbReference>
<feature type="domain" description="ABC3 transporter permease C-terminal" evidence="12">
    <location>
        <begin position="237"/>
        <end position="348"/>
    </location>
</feature>
<dbReference type="PATRIC" id="fig|1218508.4.peg.449"/>
<accession>A0A0F4KU09</accession>
<evidence type="ECO:0000256" key="6">
    <source>
        <dbReference type="ARBA" id="ARBA00022475"/>
    </source>
</evidence>
<keyword evidence="5" id="KW-0813">Transport</keyword>
<comment type="subcellular location">
    <subcellularLocation>
        <location evidence="1">Cell membrane</location>
        <topology evidence="1">Multi-pass membrane protein</topology>
    </subcellularLocation>
</comment>
<evidence type="ECO:0000256" key="3">
    <source>
        <dbReference type="ARBA" id="ARBA00011131"/>
    </source>
</evidence>
<dbReference type="STRING" id="1218508.JG29_04380"/>
<evidence type="ECO:0000256" key="9">
    <source>
        <dbReference type="ARBA" id="ARBA00023136"/>
    </source>
</evidence>